<name>A0ABT1YX96_9RHOB</name>
<feature type="transmembrane region" description="Helical" evidence="1">
    <location>
        <begin position="21"/>
        <end position="44"/>
    </location>
</feature>
<organism evidence="2 3">
    <name type="scientific">Pseudosulfitobacter koreensis</name>
    <dbReference type="NCBI Taxonomy" id="2968472"/>
    <lineage>
        <taxon>Bacteria</taxon>
        <taxon>Pseudomonadati</taxon>
        <taxon>Pseudomonadota</taxon>
        <taxon>Alphaproteobacteria</taxon>
        <taxon>Rhodobacterales</taxon>
        <taxon>Roseobacteraceae</taxon>
        <taxon>Pseudosulfitobacter</taxon>
    </lineage>
</organism>
<evidence type="ECO:0000313" key="2">
    <source>
        <dbReference type="EMBL" id="MCR8825504.1"/>
    </source>
</evidence>
<feature type="transmembrane region" description="Helical" evidence="1">
    <location>
        <begin position="147"/>
        <end position="170"/>
    </location>
</feature>
<evidence type="ECO:0000313" key="3">
    <source>
        <dbReference type="Proteomes" id="UP001165396"/>
    </source>
</evidence>
<dbReference type="EMBL" id="JANKJG010000001">
    <property type="protein sequence ID" value="MCR8825504.1"/>
    <property type="molecule type" value="Genomic_DNA"/>
</dbReference>
<feature type="transmembrane region" description="Helical" evidence="1">
    <location>
        <begin position="116"/>
        <end position="135"/>
    </location>
</feature>
<dbReference type="InterPro" id="IPR018723">
    <property type="entry name" value="DUF2254_membrane"/>
</dbReference>
<sequence length="417" mass="46179">MENLMFGSRAYVQKLVQDVRSSYWFIPSALVFAALLLSELTQWIDHNPDMLPVGLPDDFLDTQVDGARQTLAVIAQSIIGVTGVMFSITMVAVSFASGNFGPRLIGNFMRDRGNQISLGVLISSFVYCLMILRAVQSSGSDGLESFVPQYSMLVALMLMLMSVGTLIYFLHHIPETINVSNISADLGRRLENRIERLIDNHADRNEEPAQVPAKDAVETELSLGHAGYIQQLDLDALSDMAEQNDWVIDVNVDIGGFVSSHETVLTVHSASAPTPEMCDKVCACFAVGEEQTEAQDITFMIDQLVEMAARALSPGVNDPFTAINCLNWLRNGLSTALQYKGGLHPTSRPRVQYRSLTVLQLLNISFRAAAPYCMADKMARDHWMFCVRSLLDAAMGEDKRNVSKLLEDFDKHYPEAD</sequence>
<accession>A0ABT1YX96</accession>
<dbReference type="Pfam" id="PF10011">
    <property type="entry name" value="DUF2254"/>
    <property type="match status" value="1"/>
</dbReference>
<protein>
    <submittedName>
        <fullName evidence="2">DUF2254 domain-containing protein</fullName>
    </submittedName>
</protein>
<feature type="transmembrane region" description="Helical" evidence="1">
    <location>
        <begin position="73"/>
        <end position="95"/>
    </location>
</feature>
<dbReference type="Proteomes" id="UP001165396">
    <property type="component" value="Unassembled WGS sequence"/>
</dbReference>
<keyword evidence="3" id="KW-1185">Reference proteome</keyword>
<keyword evidence="1" id="KW-0472">Membrane</keyword>
<keyword evidence="1" id="KW-0812">Transmembrane</keyword>
<reference evidence="2" key="1">
    <citation type="submission" date="2022-07" db="EMBL/GenBank/DDBJ databases">
        <title>Pseudosulfitobacter sp. strain AP-MA-4, whole genome sequence.</title>
        <authorList>
            <person name="Jiang Y."/>
        </authorList>
    </citation>
    <scope>NUCLEOTIDE SEQUENCE</scope>
    <source>
        <strain evidence="2">AP-MA-4</strain>
    </source>
</reference>
<evidence type="ECO:0000256" key="1">
    <source>
        <dbReference type="SAM" id="Phobius"/>
    </source>
</evidence>
<keyword evidence="1" id="KW-1133">Transmembrane helix</keyword>
<comment type="caution">
    <text evidence="2">The sequence shown here is derived from an EMBL/GenBank/DDBJ whole genome shotgun (WGS) entry which is preliminary data.</text>
</comment>
<gene>
    <name evidence="2" type="ORF">NTA49_03030</name>
</gene>
<proteinExistence type="predicted"/>